<geneLocation type="plasmid" evidence="2">
    <name>pSE459_2</name>
</geneLocation>
<protein>
    <submittedName>
        <fullName evidence="2">Uncharacterized protein</fullName>
    </submittedName>
</protein>
<name>A0A894TB12_STAEP</name>
<keyword evidence="1" id="KW-0812">Transmembrane</keyword>
<dbReference type="RefSeq" id="WP_002498740.1">
    <property type="nucleotide sequence ID" value="NZ_CP090942.1"/>
</dbReference>
<evidence type="ECO:0000313" key="2">
    <source>
        <dbReference type="EMBL" id="QRX38843.1"/>
    </source>
</evidence>
<feature type="transmembrane region" description="Helical" evidence="1">
    <location>
        <begin position="45"/>
        <end position="63"/>
    </location>
</feature>
<evidence type="ECO:0000256" key="1">
    <source>
        <dbReference type="SAM" id="Phobius"/>
    </source>
</evidence>
<accession>A0A894TB12</accession>
<dbReference type="AlphaFoldDB" id="A0A894TB12"/>
<sequence>MLLRETEDYEKYYKIGNVVMGSAFICIVIFSLMKSTPLSDFSFLKYIHFASEVLLIAGLIINSVRDFLTWNIKNIIFDLIILSFLIVFFIWV</sequence>
<keyword evidence="1" id="KW-1133">Transmembrane helix</keyword>
<dbReference type="EMBL" id="MW364983">
    <property type="protein sequence ID" value="QRX38843.1"/>
    <property type="molecule type" value="Genomic_DNA"/>
</dbReference>
<keyword evidence="1" id="KW-0472">Membrane</keyword>
<proteinExistence type="predicted"/>
<feature type="transmembrane region" description="Helical" evidence="1">
    <location>
        <begin position="75"/>
        <end position="91"/>
    </location>
</feature>
<organism evidence="2">
    <name type="scientific">Staphylococcus epidermidis</name>
    <dbReference type="NCBI Taxonomy" id="1282"/>
    <lineage>
        <taxon>Bacteria</taxon>
        <taxon>Bacillati</taxon>
        <taxon>Bacillota</taxon>
        <taxon>Bacilli</taxon>
        <taxon>Bacillales</taxon>
        <taxon>Staphylococcaceae</taxon>
        <taxon>Staphylococcus</taxon>
    </lineage>
</organism>
<keyword evidence="2" id="KW-0614">Plasmid</keyword>
<reference evidence="2" key="1">
    <citation type="journal article" date="2021" name="MSphere">
        <title>Staphylococcus epidermidis Phages Transduce Antimicrobial Resistance Plasmids and Mobilize Chromosomal Islands.</title>
        <authorList>
            <person name="Fiaarov L."/>
            <person name="Botka T."/>
            <person name="Du X."/>
            <person name="MaalaHov I."/>
            <person name="B P."/>
            <person name="Pantucek R."/>
            <person name="Benea M."/>
            <person name="Roudnick P."/>
            <person name="Winstel V."/>
            <person name="Larsen J."/>
            <person name="Rosenstein R."/>
            <person name="Peschel A."/>
            <person name="DoakaY J."/>
        </authorList>
    </citation>
    <scope>NUCLEOTIDE SEQUENCE</scope>
    <source>
        <strain evidence="2">SE459</strain>
    </source>
</reference>
<feature type="transmembrane region" description="Helical" evidence="1">
    <location>
        <begin position="12"/>
        <end position="33"/>
    </location>
</feature>